<evidence type="ECO:0000256" key="2">
    <source>
        <dbReference type="ARBA" id="ARBA00024438"/>
    </source>
</evidence>
<comment type="similarity">
    <text evidence="1">Belongs to the zinc-associated anti-sigma factor (ZAS) superfamily. Anti-sigma-W factor family.</text>
</comment>
<feature type="region of interest" description="Disordered" evidence="3">
    <location>
        <begin position="197"/>
        <end position="233"/>
    </location>
</feature>
<dbReference type="EMBL" id="CAKMMF010000034">
    <property type="protein sequence ID" value="CAH1221010.1"/>
    <property type="molecule type" value="Genomic_DNA"/>
</dbReference>
<dbReference type="Gene3D" id="1.10.10.1320">
    <property type="entry name" value="Anti-sigma factor, zinc-finger domain"/>
    <property type="match status" value="1"/>
</dbReference>
<keyword evidence="7" id="KW-1185">Reference proteome</keyword>
<comment type="caution">
    <text evidence="6">The sequence shown here is derived from an EMBL/GenBank/DDBJ whole genome shotgun (WGS) entry which is preliminary data.</text>
</comment>
<feature type="transmembrane region" description="Helical" evidence="4">
    <location>
        <begin position="108"/>
        <end position="128"/>
    </location>
</feature>
<dbReference type="InterPro" id="IPR041916">
    <property type="entry name" value="Anti_sigma_zinc_sf"/>
</dbReference>
<sequence length="387" mass="41525">MNCQEVMEYMQRQLDGDLDEREAETLMTHTRHCQDCATMLDRLQLLSVGLENLPKVTPSYSLVDAIMPRLMDLQLEAAQPAITEQPLPTVTRTEVVGRFSGWKNRFSMRALSGVIAAGVVVGLFLVTYNPSALDNNLGETASQSMTADEAVQSNDSLNMSDADFTSRISAGAAVDKKVEAESAPPLAVLESDVSLQKDTSKSVINQEDVMVSNQLGGEAADDTAADEPKDKMQSPNYETIIAGGAADGNYSIADRSGNAYGANQIPENPVTGNAIVGNANDGAASGSKNTTQDNNKAMGIAVAPQYSVEQTVSPDGAYKVVIVNNQLQIYLITDSTLLFESVKRTAGFGQLHWSEDSKALTYETTADDGKLVKFVIDPKNGTEQKQP</sequence>
<evidence type="ECO:0000313" key="6">
    <source>
        <dbReference type="EMBL" id="CAH1221010.1"/>
    </source>
</evidence>
<keyword evidence="4" id="KW-0472">Membrane</keyword>
<evidence type="ECO:0000256" key="3">
    <source>
        <dbReference type="SAM" id="MobiDB-lite"/>
    </source>
</evidence>
<evidence type="ECO:0000259" key="5">
    <source>
        <dbReference type="Pfam" id="PF13490"/>
    </source>
</evidence>
<dbReference type="InterPro" id="IPR027383">
    <property type="entry name" value="Znf_put"/>
</dbReference>
<evidence type="ECO:0000256" key="4">
    <source>
        <dbReference type="SAM" id="Phobius"/>
    </source>
</evidence>
<proteinExistence type="inferred from homology"/>
<accession>A0ABM9CR35</accession>
<keyword evidence="4" id="KW-0812">Transmembrane</keyword>
<name>A0ABM9CR35_9BACL</name>
<dbReference type="Proteomes" id="UP000838686">
    <property type="component" value="Unassembled WGS sequence"/>
</dbReference>
<protein>
    <recommendedName>
        <fullName evidence="2">Anti-sigma-W factor RsiW</fullName>
    </recommendedName>
</protein>
<evidence type="ECO:0000256" key="1">
    <source>
        <dbReference type="ARBA" id="ARBA00024353"/>
    </source>
</evidence>
<dbReference type="RefSeq" id="WP_236345222.1">
    <property type="nucleotide sequence ID" value="NZ_CAKMMF010000034.1"/>
</dbReference>
<evidence type="ECO:0000313" key="7">
    <source>
        <dbReference type="Proteomes" id="UP000838686"/>
    </source>
</evidence>
<dbReference type="Pfam" id="PF13490">
    <property type="entry name" value="zf-HC2"/>
    <property type="match status" value="1"/>
</dbReference>
<gene>
    <name evidence="6" type="ORF">PAECIP111893_04660</name>
</gene>
<keyword evidence="4" id="KW-1133">Transmembrane helix</keyword>
<organism evidence="6 7">
    <name type="scientific">Paenibacillus plantiphilus</name>
    <dbReference type="NCBI Taxonomy" id="2905650"/>
    <lineage>
        <taxon>Bacteria</taxon>
        <taxon>Bacillati</taxon>
        <taxon>Bacillota</taxon>
        <taxon>Bacilli</taxon>
        <taxon>Bacillales</taxon>
        <taxon>Paenibacillaceae</taxon>
        <taxon>Paenibacillus</taxon>
    </lineage>
</organism>
<feature type="compositionally biased region" description="Polar residues" evidence="3">
    <location>
        <begin position="197"/>
        <end position="215"/>
    </location>
</feature>
<feature type="domain" description="Putative zinc-finger" evidence="5">
    <location>
        <begin position="3"/>
        <end position="37"/>
    </location>
</feature>
<reference evidence="6" key="1">
    <citation type="submission" date="2022-01" db="EMBL/GenBank/DDBJ databases">
        <authorList>
            <person name="Criscuolo A."/>
        </authorList>
    </citation>
    <scope>NUCLEOTIDE SEQUENCE</scope>
    <source>
        <strain evidence="6">CIP111893</strain>
    </source>
</reference>